<reference evidence="1" key="2">
    <citation type="journal article" date="2015" name="Data Brief">
        <title>Shoot transcriptome of the giant reed, Arundo donax.</title>
        <authorList>
            <person name="Barrero R.A."/>
            <person name="Guerrero F.D."/>
            <person name="Moolhuijzen P."/>
            <person name="Goolsby J.A."/>
            <person name="Tidwell J."/>
            <person name="Bellgard S.E."/>
            <person name="Bellgard M.I."/>
        </authorList>
    </citation>
    <scope>NUCLEOTIDE SEQUENCE</scope>
    <source>
        <tissue evidence="1">Shoot tissue taken approximately 20 cm above the soil surface</tissue>
    </source>
</reference>
<dbReference type="EMBL" id="GBRH01263574">
    <property type="protein sequence ID" value="JAD34321.1"/>
    <property type="molecule type" value="Transcribed_RNA"/>
</dbReference>
<organism evidence="1">
    <name type="scientific">Arundo donax</name>
    <name type="common">Giant reed</name>
    <name type="synonym">Donax arundinaceus</name>
    <dbReference type="NCBI Taxonomy" id="35708"/>
    <lineage>
        <taxon>Eukaryota</taxon>
        <taxon>Viridiplantae</taxon>
        <taxon>Streptophyta</taxon>
        <taxon>Embryophyta</taxon>
        <taxon>Tracheophyta</taxon>
        <taxon>Spermatophyta</taxon>
        <taxon>Magnoliopsida</taxon>
        <taxon>Liliopsida</taxon>
        <taxon>Poales</taxon>
        <taxon>Poaceae</taxon>
        <taxon>PACMAD clade</taxon>
        <taxon>Arundinoideae</taxon>
        <taxon>Arundineae</taxon>
        <taxon>Arundo</taxon>
    </lineage>
</organism>
<proteinExistence type="predicted"/>
<accession>A0A0A8Z687</accession>
<dbReference type="AlphaFoldDB" id="A0A0A8Z687"/>
<protein>
    <submittedName>
        <fullName evidence="1">Uncharacterized protein</fullName>
    </submittedName>
</protein>
<evidence type="ECO:0000313" key="1">
    <source>
        <dbReference type="EMBL" id="JAD34321.1"/>
    </source>
</evidence>
<name>A0A0A8Z687_ARUDO</name>
<sequence length="22" mass="2472">MILWLKGGALRFPETGVHVFSL</sequence>
<reference evidence="1" key="1">
    <citation type="submission" date="2014-09" db="EMBL/GenBank/DDBJ databases">
        <authorList>
            <person name="Magalhaes I.L.F."/>
            <person name="Oliveira U."/>
            <person name="Santos F.R."/>
            <person name="Vidigal T.H.D.A."/>
            <person name="Brescovit A.D."/>
            <person name="Santos A.J."/>
        </authorList>
    </citation>
    <scope>NUCLEOTIDE SEQUENCE</scope>
    <source>
        <tissue evidence="1">Shoot tissue taken approximately 20 cm above the soil surface</tissue>
    </source>
</reference>